<reference evidence="10 13" key="1">
    <citation type="journal article" date="2012" name="J. Bacteriol.">
        <title>Draft Genome Sequence of Turicella otitidis ATCC 51513, Isolated from Middle Ear Fluid from a Child with Otitis Media.</title>
        <authorList>
            <person name="Brinkrolf K."/>
            <person name="Schneider J."/>
            <person name="Knecht M."/>
            <person name="Ruckert C."/>
            <person name="Tauch A."/>
        </authorList>
    </citation>
    <scope>NUCLEOTIDE SEQUENCE [LARGE SCALE GENOMIC DNA]</scope>
    <source>
        <strain evidence="10 13">ATCC 51513</strain>
    </source>
</reference>
<keyword evidence="12" id="KW-1185">Reference proteome</keyword>
<dbReference type="Pfam" id="PF00361">
    <property type="entry name" value="Proton_antipo_M"/>
    <property type="match status" value="1"/>
</dbReference>
<evidence type="ECO:0000313" key="13">
    <source>
        <dbReference type="Proteomes" id="UP000011016"/>
    </source>
</evidence>
<keyword evidence="3" id="KW-1003">Cell membrane</keyword>
<dbReference type="STRING" id="29321.AAV33_02115"/>
<dbReference type="EC" id="1.6.5.3" evidence="10"/>
<evidence type="ECO:0000256" key="8">
    <source>
        <dbReference type="SAM" id="Phobius"/>
    </source>
</evidence>
<evidence type="ECO:0000313" key="11">
    <source>
        <dbReference type="EMBL" id="EJZ81763.1"/>
    </source>
</evidence>
<evidence type="ECO:0000256" key="4">
    <source>
        <dbReference type="ARBA" id="ARBA00022692"/>
    </source>
</evidence>
<dbReference type="RefSeq" id="WP_004601170.1">
    <property type="nucleotide sequence ID" value="NZ_HF541867.1"/>
</dbReference>
<evidence type="ECO:0000256" key="6">
    <source>
        <dbReference type="ARBA" id="ARBA00023136"/>
    </source>
</evidence>
<dbReference type="InterPro" id="IPR001750">
    <property type="entry name" value="ND/Mrp_TM"/>
</dbReference>
<feature type="transmembrane region" description="Helical" evidence="8">
    <location>
        <begin position="447"/>
        <end position="469"/>
    </location>
</feature>
<dbReference type="GO" id="GO:0042773">
    <property type="term" value="P:ATP synthesis coupled electron transport"/>
    <property type="evidence" value="ECO:0007669"/>
    <property type="project" value="InterPro"/>
</dbReference>
<dbReference type="GO" id="GO:0016491">
    <property type="term" value="F:oxidoreductase activity"/>
    <property type="evidence" value="ECO:0007669"/>
    <property type="project" value="UniProtKB-KW"/>
</dbReference>
<dbReference type="PRINTS" id="PR01437">
    <property type="entry name" value="NUOXDRDTASE4"/>
</dbReference>
<feature type="transmembrane region" description="Helical" evidence="8">
    <location>
        <begin position="232"/>
        <end position="254"/>
    </location>
</feature>
<comment type="subcellular location">
    <subcellularLocation>
        <location evidence="1">Cell membrane</location>
        <topology evidence="1">Multi-pass membrane protein</topology>
    </subcellularLocation>
    <subcellularLocation>
        <location evidence="7">Membrane</location>
        <topology evidence="7">Multi-pass membrane protein</topology>
    </subcellularLocation>
</comment>
<feature type="transmembrane region" description="Helical" evidence="8">
    <location>
        <begin position="35"/>
        <end position="56"/>
    </location>
</feature>
<feature type="transmembrane region" description="Helical" evidence="8">
    <location>
        <begin position="158"/>
        <end position="179"/>
    </location>
</feature>
<dbReference type="Proteomes" id="UP000011016">
    <property type="component" value="Unassembled WGS sequence"/>
</dbReference>
<accession>I7LCA0</accession>
<evidence type="ECO:0000256" key="3">
    <source>
        <dbReference type="ARBA" id="ARBA00022475"/>
    </source>
</evidence>
<evidence type="ECO:0000256" key="2">
    <source>
        <dbReference type="ARBA" id="ARBA00005346"/>
    </source>
</evidence>
<keyword evidence="10" id="KW-0560">Oxidoreductase</keyword>
<dbReference type="Proteomes" id="UP000006078">
    <property type="component" value="Unassembled WGS sequence"/>
</dbReference>
<reference evidence="11 12" key="2">
    <citation type="submission" date="2012-08" db="EMBL/GenBank/DDBJ databases">
        <title>The Genome Sequence of Turicella otitidis ATCC 51513.</title>
        <authorList>
            <consortium name="The Broad Institute Genome Sequencing Platform"/>
            <person name="Earl A."/>
            <person name="Ward D."/>
            <person name="Feldgarden M."/>
            <person name="Gevers D."/>
            <person name="Huys G."/>
            <person name="Walker B."/>
            <person name="Young S.K."/>
            <person name="Zeng Q."/>
            <person name="Gargeya S."/>
            <person name="Fitzgerald M."/>
            <person name="Haas B."/>
            <person name="Abouelleil A."/>
            <person name="Alvarado L."/>
            <person name="Arachchi H.M."/>
            <person name="Berlin A.M."/>
            <person name="Chapman S.B."/>
            <person name="Goldberg J."/>
            <person name="Griggs A."/>
            <person name="Gujja S."/>
            <person name="Hansen M."/>
            <person name="Howarth C."/>
            <person name="Imamovic A."/>
            <person name="Larimer J."/>
            <person name="McCowen C."/>
            <person name="Montmayeur A."/>
            <person name="Murphy C."/>
            <person name="Neiman D."/>
            <person name="Pearson M."/>
            <person name="Priest M."/>
            <person name="Roberts A."/>
            <person name="Saif S."/>
            <person name="Shea T."/>
            <person name="Sisk P."/>
            <person name="Sykes S."/>
            <person name="Wortman J."/>
            <person name="Nusbaum C."/>
            <person name="Birren B."/>
        </authorList>
    </citation>
    <scope>NUCLEOTIDE SEQUENCE [LARGE SCALE GENOMIC DNA]</scope>
    <source>
        <strain evidence="11 12">ATCC 51513</strain>
    </source>
</reference>
<keyword evidence="4 7" id="KW-0812">Transmembrane</keyword>
<name>I7LCA0_9CORY</name>
<dbReference type="InterPro" id="IPR050586">
    <property type="entry name" value="CPA3_Na-H_Antiporter_D"/>
</dbReference>
<sequence length="499" mass="52257">MESLLSLFVVVPLLAGAAAAILPWRWARDTLHIAVPALSAVAGGLVFAHTAANGTIAHNIGLFPGGVAIPFAADAFTGVMLVTTGLVAATANWFATANGDTRSQFYPALSQILITGVNGALLTADLFNFFVFIEVMLLPSYGLIAMTGTWSRLASARMFVVINLAASTMLVVGVAFVYSQAGTVNIAALEGAAAGGGPVTVAMGLVIIAVAAKAGVFPVHTWLPRTYPGTSAAVMGLFSALHTKVAVYMLFRIYTTIFDLDDRWNTLIVVVMVASMLVGSLAGLAENSIRRVIAYQMVNGMPFILVVLAFTSGNERHALAAGVLYMVHHMVTVGGLILASGAIEETYGTGLIKRLSGLMRREPLIAAIVAAGSFSVVGLPPFSGLWGKVLVVGAVAEEASWRSWLVIVVIVVASFAALLAMLRVWRKAFWGHPMQDVPENLRIKTRLIWPSLVLIAVSAGMFVFAGPLVEALLTATDGLLDTANYVSAVLGDSAAMGGA</sequence>
<dbReference type="EMBL" id="AHAE01000062">
    <property type="protein sequence ID" value="EJZ81763.1"/>
    <property type="molecule type" value="Genomic_DNA"/>
</dbReference>
<dbReference type="PANTHER" id="PTHR42703:SF1">
    <property type="entry name" value="NA(+)_H(+) ANTIPORTER SUBUNIT D1"/>
    <property type="match status" value="1"/>
</dbReference>
<evidence type="ECO:0000259" key="9">
    <source>
        <dbReference type="Pfam" id="PF00361"/>
    </source>
</evidence>
<comment type="similarity">
    <text evidence="2">Belongs to the CPA3 antiporters (TC 2.A.63) subunit D family.</text>
</comment>
<dbReference type="PANTHER" id="PTHR42703">
    <property type="entry name" value="NADH DEHYDROGENASE"/>
    <property type="match status" value="1"/>
</dbReference>
<evidence type="ECO:0000256" key="5">
    <source>
        <dbReference type="ARBA" id="ARBA00022989"/>
    </source>
</evidence>
<organism evidence="10 13">
    <name type="scientific">Corynebacterium otitidis ATCC 51513</name>
    <dbReference type="NCBI Taxonomy" id="883169"/>
    <lineage>
        <taxon>Bacteria</taxon>
        <taxon>Bacillati</taxon>
        <taxon>Actinomycetota</taxon>
        <taxon>Actinomycetes</taxon>
        <taxon>Mycobacteriales</taxon>
        <taxon>Corynebacteriaceae</taxon>
        <taxon>Corynebacterium</taxon>
    </lineage>
</organism>
<comment type="caution">
    <text evidence="10">The sequence shown here is derived from an EMBL/GenBank/DDBJ whole genome shotgun (WGS) entry which is preliminary data.</text>
</comment>
<proteinExistence type="inferred from homology"/>
<keyword evidence="5 8" id="KW-1133">Transmembrane helix</keyword>
<evidence type="ECO:0000313" key="12">
    <source>
        <dbReference type="Proteomes" id="UP000006078"/>
    </source>
</evidence>
<dbReference type="NCBIfam" id="NF006239">
    <property type="entry name" value="PRK08375.1-5"/>
    <property type="match status" value="1"/>
</dbReference>
<evidence type="ECO:0000313" key="10">
    <source>
        <dbReference type="EMBL" id="CCI83769.1"/>
    </source>
</evidence>
<feature type="transmembrane region" description="Helical" evidence="8">
    <location>
        <begin position="266"/>
        <end position="285"/>
    </location>
</feature>
<evidence type="ECO:0000256" key="1">
    <source>
        <dbReference type="ARBA" id="ARBA00004651"/>
    </source>
</evidence>
<feature type="transmembrane region" description="Helical" evidence="8">
    <location>
        <begin position="292"/>
        <end position="311"/>
    </location>
</feature>
<dbReference type="AlphaFoldDB" id="I7LCA0"/>
<dbReference type="GO" id="GO:0005886">
    <property type="term" value="C:plasma membrane"/>
    <property type="evidence" value="ECO:0007669"/>
    <property type="project" value="UniProtKB-SubCell"/>
</dbReference>
<evidence type="ECO:0000256" key="7">
    <source>
        <dbReference type="RuleBase" id="RU000320"/>
    </source>
</evidence>
<feature type="transmembrane region" description="Helical" evidence="8">
    <location>
        <begin position="323"/>
        <end position="343"/>
    </location>
</feature>
<keyword evidence="6 8" id="KW-0472">Membrane</keyword>
<dbReference type="OrthoDB" id="9768329at2"/>
<feature type="transmembrane region" description="Helical" evidence="8">
    <location>
        <begin position="364"/>
        <end position="383"/>
    </location>
</feature>
<protein>
    <submittedName>
        <fullName evidence="10">Multicomponent Na+:H+ antiporter subunit D</fullName>
        <ecNumber evidence="10">1.6.5.3</ecNumber>
    </submittedName>
</protein>
<dbReference type="HOGENOM" id="CLU_007100_9_2_11"/>
<dbReference type="GO" id="GO:0008137">
    <property type="term" value="F:NADH dehydrogenase (ubiquinone) activity"/>
    <property type="evidence" value="ECO:0007669"/>
    <property type="project" value="InterPro"/>
</dbReference>
<feature type="transmembrane region" description="Helical" evidence="8">
    <location>
        <begin position="199"/>
        <end position="220"/>
    </location>
</feature>
<dbReference type="InterPro" id="IPR003918">
    <property type="entry name" value="NADH_UbQ_OxRdtase"/>
</dbReference>
<feature type="transmembrane region" description="Helical" evidence="8">
    <location>
        <begin position="68"/>
        <end position="95"/>
    </location>
</feature>
<feature type="transmembrane region" description="Helical" evidence="8">
    <location>
        <begin position="126"/>
        <end position="146"/>
    </location>
</feature>
<dbReference type="PATRIC" id="fig|883169.3.peg.1228"/>
<gene>
    <name evidence="10" type="primary">mnhD</name>
    <name evidence="10" type="ORF">BN46_1043</name>
    <name evidence="11" type="ORF">HMPREF9719_01280</name>
</gene>
<dbReference type="eggNOG" id="COG0651">
    <property type="taxonomic scope" value="Bacteria"/>
</dbReference>
<feature type="transmembrane region" description="Helical" evidence="8">
    <location>
        <begin position="403"/>
        <end position="426"/>
    </location>
</feature>
<dbReference type="EMBL" id="CAJZ01000148">
    <property type="protein sequence ID" value="CCI83769.1"/>
    <property type="molecule type" value="Genomic_DNA"/>
</dbReference>
<feature type="domain" description="NADH:quinone oxidoreductase/Mrp antiporter transmembrane" evidence="9">
    <location>
        <begin position="125"/>
        <end position="413"/>
    </location>
</feature>